<evidence type="ECO:0000259" key="7">
    <source>
        <dbReference type="Pfam" id="PF04082"/>
    </source>
</evidence>
<dbReference type="GO" id="GO:0003677">
    <property type="term" value="F:DNA binding"/>
    <property type="evidence" value="ECO:0007669"/>
    <property type="project" value="UniProtKB-KW"/>
</dbReference>
<evidence type="ECO:0000313" key="8">
    <source>
        <dbReference type="EMBL" id="KAG2225380.1"/>
    </source>
</evidence>
<keyword evidence="3" id="KW-0805">Transcription regulation</keyword>
<name>A0A8H7VLU2_9FUNG</name>
<dbReference type="PANTHER" id="PTHR31313:SF81">
    <property type="entry name" value="TY1 ENHANCER ACTIVATOR"/>
    <property type="match status" value="1"/>
</dbReference>
<evidence type="ECO:0000256" key="4">
    <source>
        <dbReference type="ARBA" id="ARBA00023125"/>
    </source>
</evidence>
<feature type="domain" description="Xylanolytic transcriptional activator regulatory" evidence="7">
    <location>
        <begin position="2"/>
        <end position="255"/>
    </location>
</feature>
<sequence length="275" mass="31962">MIDKRSFLMQYYYQHPQPLDRLLFYAVLAVGCQFLPKVELSAETTMERKIGRHLREKAMDVMQIAYKQSKITTLQTLLMMAMLVPNSANDEGSSTNWQSQDLEIFREDQYQHLSRCEVELRRRLAYSIYMWDKYASAATGKPFTVRDEDFYVQIPSTYEQEPDDGISLYVLANRDNDGDNYNIPKLLQQTEKDIRTKRSVYELHVRSIPLSQMISQILVSLYLPKLAIYGDNNNSNHVGMDIIMKLNSELDAWRKAGLEQATTSPSLYRPGIVLY</sequence>
<dbReference type="GO" id="GO:0008270">
    <property type="term" value="F:zinc ion binding"/>
    <property type="evidence" value="ECO:0007669"/>
    <property type="project" value="InterPro"/>
</dbReference>
<dbReference type="CDD" id="cd12148">
    <property type="entry name" value="fungal_TF_MHR"/>
    <property type="match status" value="1"/>
</dbReference>
<protein>
    <recommendedName>
        <fullName evidence="7">Xylanolytic transcriptional activator regulatory domain-containing protein</fullName>
    </recommendedName>
</protein>
<evidence type="ECO:0000256" key="5">
    <source>
        <dbReference type="ARBA" id="ARBA00023163"/>
    </source>
</evidence>
<evidence type="ECO:0000313" key="9">
    <source>
        <dbReference type="Proteomes" id="UP000646827"/>
    </source>
</evidence>
<dbReference type="Pfam" id="PF04082">
    <property type="entry name" value="Fungal_trans"/>
    <property type="match status" value="1"/>
</dbReference>
<comment type="caution">
    <text evidence="8">The sequence shown here is derived from an EMBL/GenBank/DDBJ whole genome shotgun (WGS) entry which is preliminary data.</text>
</comment>
<dbReference type="Proteomes" id="UP000646827">
    <property type="component" value="Unassembled WGS sequence"/>
</dbReference>
<accession>A0A8H7VLU2</accession>
<dbReference type="InterPro" id="IPR051615">
    <property type="entry name" value="Transcr_Regulatory_Elem"/>
</dbReference>
<evidence type="ECO:0000256" key="3">
    <source>
        <dbReference type="ARBA" id="ARBA00023015"/>
    </source>
</evidence>
<keyword evidence="4" id="KW-0238">DNA-binding</keyword>
<reference evidence="8 9" key="1">
    <citation type="submission" date="2020-12" db="EMBL/GenBank/DDBJ databases">
        <title>Metabolic potential, ecology and presence of endohyphal bacteria is reflected in genomic diversity of Mucoromycotina.</title>
        <authorList>
            <person name="Muszewska A."/>
            <person name="Okrasinska A."/>
            <person name="Steczkiewicz K."/>
            <person name="Drgas O."/>
            <person name="Orlowska M."/>
            <person name="Perlinska-Lenart U."/>
            <person name="Aleksandrzak-Piekarczyk T."/>
            <person name="Szatraj K."/>
            <person name="Zielenkiewicz U."/>
            <person name="Pilsyk S."/>
            <person name="Malc E."/>
            <person name="Mieczkowski P."/>
            <person name="Kruszewska J.S."/>
            <person name="Biernat P."/>
            <person name="Pawlowska J."/>
        </authorList>
    </citation>
    <scope>NUCLEOTIDE SEQUENCE [LARGE SCALE GENOMIC DNA]</scope>
    <source>
        <strain evidence="8 9">CBS 142.35</strain>
    </source>
</reference>
<keyword evidence="2" id="KW-0862">Zinc</keyword>
<organism evidence="8 9">
    <name type="scientific">Circinella minor</name>
    <dbReference type="NCBI Taxonomy" id="1195481"/>
    <lineage>
        <taxon>Eukaryota</taxon>
        <taxon>Fungi</taxon>
        <taxon>Fungi incertae sedis</taxon>
        <taxon>Mucoromycota</taxon>
        <taxon>Mucoromycotina</taxon>
        <taxon>Mucoromycetes</taxon>
        <taxon>Mucorales</taxon>
        <taxon>Lichtheimiaceae</taxon>
        <taxon>Circinella</taxon>
    </lineage>
</organism>
<keyword evidence="5" id="KW-0804">Transcription</keyword>
<proteinExistence type="predicted"/>
<evidence type="ECO:0000256" key="1">
    <source>
        <dbReference type="ARBA" id="ARBA00022723"/>
    </source>
</evidence>
<keyword evidence="1" id="KW-0479">Metal-binding</keyword>
<dbReference type="PROSITE" id="PS51257">
    <property type="entry name" value="PROKAR_LIPOPROTEIN"/>
    <property type="match status" value="1"/>
</dbReference>
<dbReference type="PANTHER" id="PTHR31313">
    <property type="entry name" value="TY1 ENHANCER ACTIVATOR"/>
    <property type="match status" value="1"/>
</dbReference>
<keyword evidence="6" id="KW-0539">Nucleus</keyword>
<evidence type="ECO:0000256" key="6">
    <source>
        <dbReference type="ARBA" id="ARBA00023242"/>
    </source>
</evidence>
<dbReference type="InterPro" id="IPR007219">
    <property type="entry name" value="XnlR_reg_dom"/>
</dbReference>
<dbReference type="AlphaFoldDB" id="A0A8H7VLU2"/>
<gene>
    <name evidence="8" type="ORF">INT45_005624</name>
</gene>
<evidence type="ECO:0000256" key="2">
    <source>
        <dbReference type="ARBA" id="ARBA00022833"/>
    </source>
</evidence>
<dbReference type="EMBL" id="JAEPRB010000029">
    <property type="protein sequence ID" value="KAG2225380.1"/>
    <property type="molecule type" value="Genomic_DNA"/>
</dbReference>
<dbReference type="GO" id="GO:0006351">
    <property type="term" value="P:DNA-templated transcription"/>
    <property type="evidence" value="ECO:0007669"/>
    <property type="project" value="InterPro"/>
</dbReference>
<keyword evidence="9" id="KW-1185">Reference proteome</keyword>
<dbReference type="OrthoDB" id="2123952at2759"/>